<sequence>MLNPSLSFKRPEADLSILELLSQDFPNVDAAIAELARLAAVQTLPRSAVHVISDIHGEDKKLQHVINNASGTLRPLVEEMFADRMTDDEMSEFLTLTFYPAEVTRRLQQTLRQPEEVRAYAYRMLQPQLELLRDLVSNFSLQLATKLFPVEYSELLLEMLHAPSIERGPEFIDAMLDELVHRGRALHLIHLLGRTIRNLAVDELIIGGDCWDRGPRGDLVVDYLRLQPNVAFIWGNHDMLWLGASLGNEALICTVLRVSLRYRRLGQLDEGYSVPLTPLEHLARTVYADDPAEFFMPKRSGMRPVEVVARMQKAAAVMQFKLEGQLIERNPQWDLDHRRLLHRINHQHGTIEIDGQIFDLRDKRFPTVDPENPYELTEEESACLARLKHSFLSSQKLQEQMRFMVGHGSMYLRRDECLIFHGCVPVDANGNFLPLTVDGKPIAGRELFEGIETVVRRAVERSEEDDLDFLWYLWSGPRSPLFGKDRIATFERDFIEDKTPHRETKDPYFSLIHTVEFCDRVLEEFAVESSDGLIVNGHVPVKVEAGESPLKRSGKAITIDGAFSEAYGDYGYTLVLEPSRIVLAEHHHFESVDAAIRDGIDIVPKVQEIRIFNQLRRTRDTERGQRIRYQIEMLERLIDAYLTNRLHERSANVSKPYHR</sequence>
<evidence type="ECO:0000256" key="3">
    <source>
        <dbReference type="ARBA" id="ARBA00023277"/>
    </source>
</evidence>
<dbReference type="GO" id="GO:0042132">
    <property type="term" value="F:fructose 1,6-bisphosphate 1-phosphatase activity"/>
    <property type="evidence" value="ECO:0007669"/>
    <property type="project" value="UniProtKB-EC"/>
</dbReference>
<organism evidence="4 5">
    <name type="scientific">Novipirellula aureliae</name>
    <dbReference type="NCBI Taxonomy" id="2527966"/>
    <lineage>
        <taxon>Bacteria</taxon>
        <taxon>Pseudomonadati</taxon>
        <taxon>Planctomycetota</taxon>
        <taxon>Planctomycetia</taxon>
        <taxon>Pirellulales</taxon>
        <taxon>Pirellulaceae</taxon>
        <taxon>Novipirellula</taxon>
    </lineage>
</organism>
<dbReference type="OrthoDB" id="9779903at2"/>
<keyword evidence="5" id="KW-1185">Reference proteome</keyword>
<keyword evidence="2" id="KW-0464">Manganese</keyword>
<dbReference type="RefSeq" id="WP_146602698.1">
    <property type="nucleotide sequence ID" value="NZ_SJPY01000012.1"/>
</dbReference>
<keyword evidence="3" id="KW-0119">Carbohydrate metabolism</keyword>
<dbReference type="GO" id="GO:0006094">
    <property type="term" value="P:gluconeogenesis"/>
    <property type="evidence" value="ECO:0007669"/>
    <property type="project" value="InterPro"/>
</dbReference>
<name>A0A5C6DED4_9BACT</name>
<evidence type="ECO:0000313" key="5">
    <source>
        <dbReference type="Proteomes" id="UP000315471"/>
    </source>
</evidence>
<dbReference type="Proteomes" id="UP000315471">
    <property type="component" value="Unassembled WGS sequence"/>
</dbReference>
<dbReference type="InterPro" id="IPR009164">
    <property type="entry name" value="FBPtase_class3"/>
</dbReference>
<accession>A0A5C6DED4</accession>
<evidence type="ECO:0000256" key="1">
    <source>
        <dbReference type="ARBA" id="ARBA00022801"/>
    </source>
</evidence>
<dbReference type="AlphaFoldDB" id="A0A5C6DED4"/>
<dbReference type="Pfam" id="PF06874">
    <property type="entry name" value="FBPase_2"/>
    <property type="match status" value="1"/>
</dbReference>
<proteinExistence type="inferred from homology"/>
<comment type="caution">
    <text evidence="4">The sequence shown here is derived from an EMBL/GenBank/DDBJ whole genome shotgun (WGS) entry which is preliminary data.</text>
</comment>
<dbReference type="Gene3D" id="3.60.21.10">
    <property type="match status" value="1"/>
</dbReference>
<dbReference type="InterPro" id="IPR029052">
    <property type="entry name" value="Metallo-depent_PP-like"/>
</dbReference>
<dbReference type="EC" id="3.1.3.11" evidence="4"/>
<evidence type="ECO:0000256" key="2">
    <source>
        <dbReference type="ARBA" id="ARBA00023211"/>
    </source>
</evidence>
<gene>
    <name evidence="4" type="primary">fbp</name>
    <name evidence="4" type="ORF">Q31b_56380</name>
</gene>
<protein>
    <submittedName>
        <fullName evidence="4">Fructose-1,6-bisphosphatase class 3</fullName>
        <ecNumber evidence="4">3.1.3.11</ecNumber>
    </submittedName>
</protein>
<dbReference type="HAMAP" id="MF_01854">
    <property type="entry name" value="FBPase_class3"/>
    <property type="match status" value="1"/>
</dbReference>
<reference evidence="4 5" key="1">
    <citation type="submission" date="2019-02" db="EMBL/GenBank/DDBJ databases">
        <title>Deep-cultivation of Planctomycetes and their phenomic and genomic characterization uncovers novel biology.</title>
        <authorList>
            <person name="Wiegand S."/>
            <person name="Jogler M."/>
            <person name="Boedeker C."/>
            <person name="Pinto D."/>
            <person name="Vollmers J."/>
            <person name="Rivas-Marin E."/>
            <person name="Kohn T."/>
            <person name="Peeters S.H."/>
            <person name="Heuer A."/>
            <person name="Rast P."/>
            <person name="Oberbeckmann S."/>
            <person name="Bunk B."/>
            <person name="Jeske O."/>
            <person name="Meyerdierks A."/>
            <person name="Storesund J.E."/>
            <person name="Kallscheuer N."/>
            <person name="Luecker S."/>
            <person name="Lage O.M."/>
            <person name="Pohl T."/>
            <person name="Merkel B.J."/>
            <person name="Hornburger P."/>
            <person name="Mueller R.-W."/>
            <person name="Bruemmer F."/>
            <person name="Labrenz M."/>
            <person name="Spormann A.M."/>
            <person name="Op Den Camp H."/>
            <person name="Overmann J."/>
            <person name="Amann R."/>
            <person name="Jetten M.S.M."/>
            <person name="Mascher T."/>
            <person name="Medema M.H."/>
            <person name="Devos D.P."/>
            <person name="Kaster A.-K."/>
            <person name="Ovreas L."/>
            <person name="Rohde M."/>
            <person name="Galperin M.Y."/>
            <person name="Jogler C."/>
        </authorList>
    </citation>
    <scope>NUCLEOTIDE SEQUENCE [LARGE SCALE GENOMIC DNA]</scope>
    <source>
        <strain evidence="4 5">Q31b</strain>
    </source>
</reference>
<evidence type="ECO:0000313" key="4">
    <source>
        <dbReference type="EMBL" id="TWU34167.1"/>
    </source>
</evidence>
<keyword evidence="1 4" id="KW-0378">Hydrolase</keyword>
<dbReference type="EMBL" id="SJPY01000012">
    <property type="protein sequence ID" value="TWU34167.1"/>
    <property type="molecule type" value="Genomic_DNA"/>
</dbReference>
<dbReference type="SUPFAM" id="SSF56300">
    <property type="entry name" value="Metallo-dependent phosphatases"/>
    <property type="match status" value="1"/>
</dbReference>